<protein>
    <submittedName>
        <fullName evidence="1">Uncharacterized protein</fullName>
    </submittedName>
</protein>
<dbReference type="AlphaFoldDB" id="A0A4Q9PRE7"/>
<name>A0A4Q9PRE7_9APHY</name>
<dbReference type="Proteomes" id="UP000292082">
    <property type="component" value="Unassembled WGS sequence"/>
</dbReference>
<keyword evidence="2" id="KW-1185">Reference proteome</keyword>
<gene>
    <name evidence="1" type="ORF">BD310DRAFT_978459</name>
</gene>
<accession>A0A4Q9PRE7</accession>
<dbReference type="EMBL" id="ML145143">
    <property type="protein sequence ID" value="TBU56959.1"/>
    <property type="molecule type" value="Genomic_DNA"/>
</dbReference>
<evidence type="ECO:0000313" key="2">
    <source>
        <dbReference type="Proteomes" id="UP000292082"/>
    </source>
</evidence>
<sequence length="57" mass="6336">MLIEMEGQVLRRLNASGVQHVAVLICDGDVRDHATITTACIGILFRFDHARQLFVGQ</sequence>
<proteinExistence type="predicted"/>
<evidence type="ECO:0000313" key="1">
    <source>
        <dbReference type="EMBL" id="TBU56959.1"/>
    </source>
</evidence>
<reference evidence="1 2" key="1">
    <citation type="submission" date="2019-01" db="EMBL/GenBank/DDBJ databases">
        <title>Draft genome sequences of three monokaryotic isolates of the white-rot basidiomycete fungus Dichomitus squalens.</title>
        <authorList>
            <consortium name="DOE Joint Genome Institute"/>
            <person name="Lopez S.C."/>
            <person name="Andreopoulos B."/>
            <person name="Pangilinan J."/>
            <person name="Lipzen A."/>
            <person name="Riley R."/>
            <person name="Ahrendt S."/>
            <person name="Ng V."/>
            <person name="Barry K."/>
            <person name="Daum C."/>
            <person name="Grigoriev I.V."/>
            <person name="Hilden K.S."/>
            <person name="Makela M.R."/>
            <person name="de Vries R.P."/>
        </authorList>
    </citation>
    <scope>NUCLEOTIDE SEQUENCE [LARGE SCALE GENOMIC DNA]</scope>
    <source>
        <strain evidence="1 2">CBS 464.89</strain>
    </source>
</reference>
<organism evidence="1 2">
    <name type="scientific">Dichomitus squalens</name>
    <dbReference type="NCBI Taxonomy" id="114155"/>
    <lineage>
        <taxon>Eukaryota</taxon>
        <taxon>Fungi</taxon>
        <taxon>Dikarya</taxon>
        <taxon>Basidiomycota</taxon>
        <taxon>Agaricomycotina</taxon>
        <taxon>Agaricomycetes</taxon>
        <taxon>Polyporales</taxon>
        <taxon>Polyporaceae</taxon>
        <taxon>Dichomitus</taxon>
    </lineage>
</organism>